<dbReference type="Pfam" id="PF00589">
    <property type="entry name" value="Phage_integrase"/>
    <property type="match status" value="1"/>
</dbReference>
<dbReference type="PROSITE" id="PS51898">
    <property type="entry name" value="TYR_RECOMBINASE"/>
    <property type="match status" value="1"/>
</dbReference>
<dbReference type="InterPro" id="IPR050090">
    <property type="entry name" value="Tyrosine_recombinase_XerCD"/>
</dbReference>
<evidence type="ECO:0000259" key="5">
    <source>
        <dbReference type="PROSITE" id="PS51898"/>
    </source>
</evidence>
<dbReference type="RefSeq" id="WP_253648485.1">
    <property type="nucleotide sequence ID" value="NZ_BAAAMO010000004.1"/>
</dbReference>
<dbReference type="PANTHER" id="PTHR30349">
    <property type="entry name" value="PHAGE INTEGRASE-RELATED"/>
    <property type="match status" value="1"/>
</dbReference>
<dbReference type="Gene3D" id="1.10.443.10">
    <property type="entry name" value="Intergrase catalytic core"/>
    <property type="match status" value="1"/>
</dbReference>
<evidence type="ECO:0000256" key="3">
    <source>
        <dbReference type="ARBA" id="ARBA00023172"/>
    </source>
</evidence>
<dbReference type="InterPro" id="IPR002104">
    <property type="entry name" value="Integrase_catalytic"/>
</dbReference>
<gene>
    <name evidence="6" type="ORF">ACFQ04_20110</name>
</gene>
<dbReference type="InterPro" id="IPR013762">
    <property type="entry name" value="Integrase-like_cat_sf"/>
</dbReference>
<feature type="compositionally biased region" description="Basic and acidic residues" evidence="4">
    <location>
        <begin position="35"/>
        <end position="46"/>
    </location>
</feature>
<protein>
    <submittedName>
        <fullName evidence="6">Tyrosine-type recombinase/integrase</fullName>
    </submittedName>
</protein>
<keyword evidence="3" id="KW-0233">DNA recombination</keyword>
<dbReference type="Proteomes" id="UP001597068">
    <property type="component" value="Unassembled WGS sequence"/>
</dbReference>
<proteinExistence type="inferred from homology"/>
<sequence length="363" mass="39830">MSIQKRTWSEGKRPRYIARIRVGGKQRSKSFATLREARDWEQEQQGRKPAGSRTDNKIMSVAVESWSDQADGSTGVGRKHLHSNLGPLADMKVGNVDTDDVRAWRRVLVEGRPWADGQPFKSSTVSTLTRHLSAFFNDLVSRDQIARNPVLGARSGAGRVDGTAEVVDPAKLMTTDEVGALIRSADDDSVSVALELIATTGLRPNEMAGLRVNSVDFDAGTLHVQEQAAGLYGDWAWKPLKSVKARRSIPLPSSTVARLREHVEAHPDYAPGTPLFRTERGYQWSSAHFYRAFSKAADKAGVTGQSPKSLRHFYASRLIRAGESVAVVQARLGHASPMVTLSVYTHLWEDAGDTTRAAVEGLF</sequence>
<dbReference type="PANTHER" id="PTHR30349:SF64">
    <property type="entry name" value="PROPHAGE INTEGRASE INTD-RELATED"/>
    <property type="match status" value="1"/>
</dbReference>
<reference evidence="7" key="1">
    <citation type="journal article" date="2019" name="Int. J. Syst. Evol. Microbiol.">
        <title>The Global Catalogue of Microorganisms (GCM) 10K type strain sequencing project: providing services to taxonomists for standard genome sequencing and annotation.</title>
        <authorList>
            <consortium name="The Broad Institute Genomics Platform"/>
            <consortium name="The Broad Institute Genome Sequencing Center for Infectious Disease"/>
            <person name="Wu L."/>
            <person name="Ma J."/>
        </authorList>
    </citation>
    <scope>NUCLEOTIDE SEQUENCE [LARGE SCALE GENOMIC DNA]</scope>
    <source>
        <strain evidence="7">CCUG 50873</strain>
    </source>
</reference>
<keyword evidence="7" id="KW-1185">Reference proteome</keyword>
<evidence type="ECO:0000313" key="7">
    <source>
        <dbReference type="Proteomes" id="UP001597068"/>
    </source>
</evidence>
<organism evidence="6 7">
    <name type="scientific">Williamsia deligens</name>
    <dbReference type="NCBI Taxonomy" id="321325"/>
    <lineage>
        <taxon>Bacteria</taxon>
        <taxon>Bacillati</taxon>
        <taxon>Actinomycetota</taxon>
        <taxon>Actinomycetes</taxon>
        <taxon>Mycobacteriales</taxon>
        <taxon>Nocardiaceae</taxon>
        <taxon>Williamsia</taxon>
    </lineage>
</organism>
<comment type="caution">
    <text evidence="6">The sequence shown here is derived from an EMBL/GenBank/DDBJ whole genome shotgun (WGS) entry which is preliminary data.</text>
</comment>
<comment type="similarity">
    <text evidence="1">Belongs to the 'phage' integrase family.</text>
</comment>
<dbReference type="SUPFAM" id="SSF56349">
    <property type="entry name" value="DNA breaking-rejoining enzymes"/>
    <property type="match status" value="1"/>
</dbReference>
<feature type="domain" description="Tyr recombinase" evidence="5">
    <location>
        <begin position="168"/>
        <end position="360"/>
    </location>
</feature>
<name>A0ABW3GEA3_9NOCA</name>
<dbReference type="EMBL" id="JBHTIL010000006">
    <property type="protein sequence ID" value="MFD0928050.1"/>
    <property type="molecule type" value="Genomic_DNA"/>
</dbReference>
<evidence type="ECO:0000313" key="6">
    <source>
        <dbReference type="EMBL" id="MFD0928050.1"/>
    </source>
</evidence>
<keyword evidence="2" id="KW-0238">DNA-binding</keyword>
<dbReference type="InterPro" id="IPR010998">
    <property type="entry name" value="Integrase_recombinase_N"/>
</dbReference>
<evidence type="ECO:0000256" key="1">
    <source>
        <dbReference type="ARBA" id="ARBA00008857"/>
    </source>
</evidence>
<dbReference type="InterPro" id="IPR011010">
    <property type="entry name" value="DNA_brk_join_enz"/>
</dbReference>
<dbReference type="Gene3D" id="1.10.150.130">
    <property type="match status" value="1"/>
</dbReference>
<evidence type="ECO:0000256" key="4">
    <source>
        <dbReference type="SAM" id="MobiDB-lite"/>
    </source>
</evidence>
<feature type="region of interest" description="Disordered" evidence="4">
    <location>
        <begin position="28"/>
        <end position="56"/>
    </location>
</feature>
<dbReference type="CDD" id="cd01189">
    <property type="entry name" value="INT_ICEBs1_C_like"/>
    <property type="match status" value="1"/>
</dbReference>
<accession>A0ABW3GEA3</accession>
<evidence type="ECO:0000256" key="2">
    <source>
        <dbReference type="ARBA" id="ARBA00023125"/>
    </source>
</evidence>